<dbReference type="EMBL" id="CP026924">
    <property type="protein sequence ID" value="AVH41579.1"/>
    <property type="molecule type" value="Genomic_DNA"/>
</dbReference>
<accession>A0A2L2LB87</accession>
<proteinExistence type="predicted"/>
<dbReference type="AlphaFoldDB" id="A0A2L2LB87"/>
<dbReference type="InterPro" id="IPR010260">
    <property type="entry name" value="AlpA"/>
</dbReference>
<gene>
    <name evidence="1" type="ORF">At1D1609_15250</name>
</gene>
<sequence length="67" mass="7460">MSEKSPPRLMSPKEAAAETTFSAMQLCILSATGHFPKPVQLSARRIAYVRSEVTAWLDERIASRTTH</sequence>
<evidence type="ECO:0000313" key="1">
    <source>
        <dbReference type="EMBL" id="AVH41579.1"/>
    </source>
</evidence>
<evidence type="ECO:0000313" key="2">
    <source>
        <dbReference type="Proteomes" id="UP000237717"/>
    </source>
</evidence>
<protein>
    <recommendedName>
        <fullName evidence="3">AlpA family phage regulatory protein</fullName>
    </recommendedName>
</protein>
<name>A0A2L2LB87_AGRTU</name>
<dbReference type="Proteomes" id="UP000237717">
    <property type="component" value="Chromosome I"/>
</dbReference>
<reference evidence="1 2" key="1">
    <citation type="submission" date="2018-02" db="EMBL/GenBank/DDBJ databases">
        <title>Complete genome sequence of Agrobacterium tumefaciens 1D1609.</title>
        <authorList>
            <person name="Cho S.-T."/>
            <person name="Haryono M."/>
            <person name="Chang H.-H."/>
            <person name="Santos M.N."/>
            <person name="Lai E.-M."/>
            <person name="Kuo C.-H."/>
        </authorList>
    </citation>
    <scope>NUCLEOTIDE SEQUENCE [LARGE SCALE GENOMIC DNA]</scope>
    <source>
        <strain evidence="1 2">1D1609</strain>
    </source>
</reference>
<evidence type="ECO:0008006" key="3">
    <source>
        <dbReference type="Google" id="ProtNLM"/>
    </source>
</evidence>
<dbReference type="RefSeq" id="WP_104679385.1">
    <property type="nucleotide sequence ID" value="NZ_CP026924.1"/>
</dbReference>
<dbReference type="Pfam" id="PF05930">
    <property type="entry name" value="Phage_AlpA"/>
    <property type="match status" value="1"/>
</dbReference>
<organism evidence="1 2">
    <name type="scientific">Agrobacterium tumefaciens</name>
    <dbReference type="NCBI Taxonomy" id="358"/>
    <lineage>
        <taxon>Bacteria</taxon>
        <taxon>Pseudomonadati</taxon>
        <taxon>Pseudomonadota</taxon>
        <taxon>Alphaproteobacteria</taxon>
        <taxon>Hyphomicrobiales</taxon>
        <taxon>Rhizobiaceae</taxon>
        <taxon>Rhizobium/Agrobacterium group</taxon>
        <taxon>Agrobacterium</taxon>
        <taxon>Agrobacterium tumefaciens complex</taxon>
    </lineage>
</organism>